<organism evidence="4 5">
    <name type="scientific">Alteromonas lipolytica</name>
    <dbReference type="NCBI Taxonomy" id="1856405"/>
    <lineage>
        <taxon>Bacteria</taxon>
        <taxon>Pseudomonadati</taxon>
        <taxon>Pseudomonadota</taxon>
        <taxon>Gammaproteobacteria</taxon>
        <taxon>Alteromonadales</taxon>
        <taxon>Alteromonadaceae</taxon>
        <taxon>Alteromonas/Salinimonas group</taxon>
        <taxon>Alteromonas</taxon>
    </lineage>
</organism>
<keyword evidence="1" id="KW-0808">Transferase</keyword>
<proteinExistence type="predicted"/>
<sequence length="154" mass="17498">MTNKVIIRSAETRDIAAVLPLMHKLAEFEGYRHQFKVTASSLRTIIEQNNDTGIVVADSADAIVGYLAYYYLPFTYDLSPWLVIKELFVCANARNRGVGQALFAQARHLCASKGGHKIKWEVLTQNHNAQRFYQRCGAQLEDEWRIMSLRVPPA</sequence>
<dbReference type="InterPro" id="IPR051016">
    <property type="entry name" value="Diverse_Substrate_AcTransf"/>
</dbReference>
<dbReference type="PANTHER" id="PTHR10545:SF29">
    <property type="entry name" value="GH14572P-RELATED"/>
    <property type="match status" value="1"/>
</dbReference>
<dbReference type="Gene3D" id="3.40.630.30">
    <property type="match status" value="1"/>
</dbReference>
<name>A0A1E8FIS7_9ALTE</name>
<gene>
    <name evidence="4" type="ORF">BFC17_11205</name>
</gene>
<keyword evidence="5" id="KW-1185">Reference proteome</keyword>
<evidence type="ECO:0000313" key="5">
    <source>
        <dbReference type="Proteomes" id="UP000176037"/>
    </source>
</evidence>
<dbReference type="InterPro" id="IPR000182">
    <property type="entry name" value="GNAT_dom"/>
</dbReference>
<comment type="caution">
    <text evidence="4">The sequence shown here is derived from an EMBL/GenBank/DDBJ whole genome shotgun (WGS) entry which is preliminary data.</text>
</comment>
<dbReference type="Proteomes" id="UP000176037">
    <property type="component" value="Unassembled WGS sequence"/>
</dbReference>
<feature type="domain" description="N-acetyltransferase" evidence="3">
    <location>
        <begin position="5"/>
        <end position="152"/>
    </location>
</feature>
<evidence type="ECO:0000256" key="1">
    <source>
        <dbReference type="ARBA" id="ARBA00022679"/>
    </source>
</evidence>
<evidence type="ECO:0000259" key="3">
    <source>
        <dbReference type="PROSITE" id="PS51186"/>
    </source>
</evidence>
<dbReference type="RefSeq" id="WP_070175079.1">
    <property type="nucleotide sequence ID" value="NZ_BMJR01000008.1"/>
</dbReference>
<protein>
    <recommendedName>
        <fullName evidence="3">N-acetyltransferase domain-containing protein</fullName>
    </recommendedName>
</protein>
<dbReference type="GO" id="GO:0008080">
    <property type="term" value="F:N-acetyltransferase activity"/>
    <property type="evidence" value="ECO:0007669"/>
    <property type="project" value="TreeGrafter"/>
</dbReference>
<evidence type="ECO:0000313" key="4">
    <source>
        <dbReference type="EMBL" id="OFI35839.1"/>
    </source>
</evidence>
<dbReference type="Pfam" id="PF00583">
    <property type="entry name" value="Acetyltransf_1"/>
    <property type="match status" value="1"/>
</dbReference>
<accession>A0A1E8FIS7</accession>
<dbReference type="PROSITE" id="PS51186">
    <property type="entry name" value="GNAT"/>
    <property type="match status" value="1"/>
</dbReference>
<keyword evidence="2" id="KW-0012">Acyltransferase</keyword>
<dbReference type="InterPro" id="IPR016181">
    <property type="entry name" value="Acyl_CoA_acyltransferase"/>
</dbReference>
<dbReference type="CDD" id="cd04301">
    <property type="entry name" value="NAT_SF"/>
    <property type="match status" value="1"/>
</dbReference>
<reference evidence="4 5" key="1">
    <citation type="submission" date="2016-09" db="EMBL/GenBank/DDBJ databases">
        <title>Alteromonas lipolytica, a new species isolated from sea water.</title>
        <authorList>
            <person name="Wu Y.-H."/>
            <person name="Cheng H."/>
            <person name="Xu X.-W."/>
        </authorList>
    </citation>
    <scope>NUCLEOTIDE SEQUENCE [LARGE SCALE GENOMIC DNA]</scope>
    <source>
        <strain evidence="4 5">JW12</strain>
    </source>
</reference>
<dbReference type="AlphaFoldDB" id="A0A1E8FIS7"/>
<dbReference type="SUPFAM" id="SSF55729">
    <property type="entry name" value="Acyl-CoA N-acyltransferases (Nat)"/>
    <property type="match status" value="1"/>
</dbReference>
<dbReference type="STRING" id="1856405.BFC17_11205"/>
<evidence type="ECO:0000256" key="2">
    <source>
        <dbReference type="ARBA" id="ARBA00023315"/>
    </source>
</evidence>
<dbReference type="PANTHER" id="PTHR10545">
    <property type="entry name" value="DIAMINE N-ACETYLTRANSFERASE"/>
    <property type="match status" value="1"/>
</dbReference>
<dbReference type="OrthoDB" id="9805924at2"/>
<dbReference type="EMBL" id="MJIC01000006">
    <property type="protein sequence ID" value="OFI35839.1"/>
    <property type="molecule type" value="Genomic_DNA"/>
</dbReference>